<name>A0A7D9DR30_PARCT</name>
<feature type="non-terminal residue" evidence="3">
    <location>
        <position position="1"/>
    </location>
</feature>
<dbReference type="Proteomes" id="UP001152795">
    <property type="component" value="Unassembled WGS sequence"/>
</dbReference>
<dbReference type="OrthoDB" id="5972980at2759"/>
<evidence type="ECO:0000313" key="4">
    <source>
        <dbReference type="Proteomes" id="UP001152795"/>
    </source>
</evidence>
<evidence type="ECO:0000313" key="3">
    <source>
        <dbReference type="EMBL" id="CAB3991908.1"/>
    </source>
</evidence>
<sequence length="873" mass="99823">TRDDDSEHTVALKTKAREEWLRLILRTRELTAELKKRIEASNLYVCELHFKPDCILTNPKRKILVTGSVPTENLPKRSHEIEIKERRTLVRTPLVAEDKPSTSASSSLSLIDIVQGHDVLEQLDEESFAPWESEKMENGDMKFKLCDGVHSIAKYTVSVNSALEFTVMVFHWPLPEDRTIYTERKRSIRGEVVKKLLSLVGLPEDHLTKSVALDPTSDITHQLPGTVIRHSIPKRLSPTHFEVSVNYRSVDCRVVMDTSNPEDESCRPCSSARSMLERAERKKSMASSTPARSKASLSACGPEKLRATVIETRLKCKTLEDQLEKLQRKVDDEGVSVSDSLEKDLLKIMAGQNLEATPHMKFFWQEQMKLLQAKKMGRRYHPQIIRFALSLPGKSPSAYRELRDSGALILPSERVLRDYKNYFKPKAGINSENIEDLRGKTANFNDLQRYVGVVMDEMKIQSNLVFDKYSGDLIGFIDLGDPMTNFANLQEEDSLASHALAFLVRGMCTDLKHVIAYFFTGNVTSFQLMPIFWKVVSTLEISLKLWVCAAVNDGASPNRKFFRLHAKLAADLKCDIVYKTPNLFAMSRFIYFFADSPHLIKTARNRLYNSGSGSCSRYMWNDGKYLLFRHIANLYYSDQQFALHTLPKLTLDHIVLTSYSKMKVKLATQVLSTSVAIPLEESGDDDVLATANFCKMMNDFFDCTNVRSMTEHVSKRNQFIKPYTSQDDERFSWLKDVFLGYLDSWKDSTMTRDCEYSANDREKMFLSTQTYEGLKISVYSHIEAIQFLLAQGFQYVLSERFMQDVVEDYFGHQRAKGGRSDNPTAQQFGYNDLTIAAQRDIAPVVRGKVGGRYGKEKWYKVSDEPVHKRKKKE</sequence>
<gene>
    <name evidence="3" type="ORF">PACLA_8A087914</name>
</gene>
<reference evidence="3" key="1">
    <citation type="submission" date="2020-04" db="EMBL/GenBank/DDBJ databases">
        <authorList>
            <person name="Alioto T."/>
            <person name="Alioto T."/>
            <person name="Gomez Garrido J."/>
        </authorList>
    </citation>
    <scope>NUCLEOTIDE SEQUENCE</scope>
    <source>
        <strain evidence="3">A484AB</strain>
    </source>
</reference>
<keyword evidence="4" id="KW-1185">Reference proteome</keyword>
<feature type="domain" description="Transposable element P transposase-like GTP-binding insertion" evidence="2">
    <location>
        <begin position="598"/>
        <end position="715"/>
    </location>
</feature>
<organism evidence="3 4">
    <name type="scientific">Paramuricea clavata</name>
    <name type="common">Red gorgonian</name>
    <name type="synonym">Violescent sea-whip</name>
    <dbReference type="NCBI Taxonomy" id="317549"/>
    <lineage>
        <taxon>Eukaryota</taxon>
        <taxon>Metazoa</taxon>
        <taxon>Cnidaria</taxon>
        <taxon>Anthozoa</taxon>
        <taxon>Octocorallia</taxon>
        <taxon>Malacalcyonacea</taxon>
        <taxon>Plexauridae</taxon>
        <taxon>Paramuricea</taxon>
    </lineage>
</organism>
<dbReference type="AlphaFoldDB" id="A0A7D9DR30"/>
<accession>A0A7D9DR30</accession>
<evidence type="ECO:0000259" key="1">
    <source>
        <dbReference type="Pfam" id="PF21787"/>
    </source>
</evidence>
<protein>
    <submittedName>
        <fullName evidence="3">Transposable element P transposase</fullName>
    </submittedName>
</protein>
<comment type="caution">
    <text evidence="3">The sequence shown here is derived from an EMBL/GenBank/DDBJ whole genome shotgun (WGS) entry which is preliminary data.</text>
</comment>
<dbReference type="InterPro" id="IPR048365">
    <property type="entry name" value="TNP-like_RNaseH_N"/>
</dbReference>
<proteinExistence type="predicted"/>
<dbReference type="EMBL" id="CACRXK020001940">
    <property type="protein sequence ID" value="CAB3991908.1"/>
    <property type="molecule type" value="Genomic_DNA"/>
</dbReference>
<evidence type="ECO:0000259" key="2">
    <source>
        <dbReference type="Pfam" id="PF21788"/>
    </source>
</evidence>
<dbReference type="InterPro" id="IPR048366">
    <property type="entry name" value="TNP-like_GBD"/>
</dbReference>
<dbReference type="Pfam" id="PF21788">
    <property type="entry name" value="TNP-like_GBD"/>
    <property type="match status" value="1"/>
</dbReference>
<dbReference type="Pfam" id="PF21787">
    <property type="entry name" value="TNP-like_RNaseH_N"/>
    <property type="match status" value="1"/>
</dbReference>
<feature type="domain" description="Transposable element P transposase-like RNase H" evidence="1">
    <location>
        <begin position="426"/>
        <end position="563"/>
    </location>
</feature>
<dbReference type="SUPFAM" id="SSF57716">
    <property type="entry name" value="Glucocorticoid receptor-like (DNA-binding domain)"/>
    <property type="match status" value="1"/>
</dbReference>